<accession>A0A3Q8CFS9</accession>
<protein>
    <recommendedName>
        <fullName evidence="3">Reverse transcriptase domain-containing protein</fullName>
    </recommendedName>
</protein>
<dbReference type="InterPro" id="IPR051083">
    <property type="entry name" value="GrpII_Intron_Splice-Mob/Def"/>
</dbReference>
<dbReference type="AlphaFoldDB" id="A0A3Q8CFS9"/>
<evidence type="ECO:0008006" key="3">
    <source>
        <dbReference type="Google" id="ProtNLM"/>
    </source>
</evidence>
<dbReference type="Proteomes" id="UP000324497">
    <property type="component" value="Chromosome"/>
</dbReference>
<evidence type="ECO:0000313" key="1">
    <source>
        <dbReference type="EMBL" id="AUJ31508.1"/>
    </source>
</evidence>
<dbReference type="InterPro" id="IPR043502">
    <property type="entry name" value="DNA/RNA_pol_sf"/>
</dbReference>
<evidence type="ECO:0000313" key="2">
    <source>
        <dbReference type="Proteomes" id="UP000324497"/>
    </source>
</evidence>
<dbReference type="PANTHER" id="PTHR34047:SF8">
    <property type="entry name" value="PROTEIN YKFC"/>
    <property type="match status" value="1"/>
</dbReference>
<sequence length="98" mass="11428">MTVIISIRLMHKDLDGVFQVLTLIFEQVFSDSSFSFRPHRSAHDAIRQVIYLDLKAYFDTVNHDLRMKFISQYVQDPWLLKLVSGVINVLGIQPTQVY</sequence>
<dbReference type="PANTHER" id="PTHR34047">
    <property type="entry name" value="NUCLEAR INTRON MATURASE 1, MITOCHONDRIAL-RELATED"/>
    <property type="match status" value="1"/>
</dbReference>
<reference evidence="1 2" key="1">
    <citation type="submission" date="2016-11" db="EMBL/GenBank/DDBJ databases">
        <title>Interaction between Lactobacillus species and yeast in water kefir.</title>
        <authorList>
            <person name="Behr J."/>
            <person name="Xu D."/>
            <person name="Vogel R.F."/>
        </authorList>
    </citation>
    <scope>NUCLEOTIDE SEQUENCE [LARGE SCALE GENOMIC DNA]</scope>
    <source>
        <strain evidence="1 2">TMW 1.1827</strain>
    </source>
</reference>
<organism evidence="1 2">
    <name type="scientific">Liquorilactobacillus nagelii</name>
    <dbReference type="NCBI Taxonomy" id="82688"/>
    <lineage>
        <taxon>Bacteria</taxon>
        <taxon>Bacillati</taxon>
        <taxon>Bacillota</taxon>
        <taxon>Bacilli</taxon>
        <taxon>Lactobacillales</taxon>
        <taxon>Lactobacillaceae</taxon>
        <taxon>Liquorilactobacillus</taxon>
    </lineage>
</organism>
<proteinExistence type="predicted"/>
<dbReference type="SUPFAM" id="SSF56672">
    <property type="entry name" value="DNA/RNA polymerases"/>
    <property type="match status" value="1"/>
</dbReference>
<keyword evidence="2" id="KW-1185">Reference proteome</keyword>
<gene>
    <name evidence="1" type="ORF">BSQ50_02405</name>
</gene>
<dbReference type="KEGG" id="lng:BSQ50_02405"/>
<dbReference type="EMBL" id="CP018180">
    <property type="protein sequence ID" value="AUJ31508.1"/>
    <property type="molecule type" value="Genomic_DNA"/>
</dbReference>
<name>A0A3Q8CFS9_9LACO</name>